<dbReference type="AlphaFoldDB" id="A0A849KTQ9"/>
<dbReference type="PRINTS" id="PR01549">
    <property type="entry name" value="AUTOINDCRSYN"/>
</dbReference>
<dbReference type="Pfam" id="PF00765">
    <property type="entry name" value="Autoind_synth"/>
    <property type="match status" value="1"/>
</dbReference>
<evidence type="ECO:0000256" key="4">
    <source>
        <dbReference type="ARBA" id="ARBA00022929"/>
    </source>
</evidence>
<comment type="catalytic activity">
    <reaction evidence="6">
        <text>a fatty acyl-[ACP] + S-adenosyl-L-methionine = an N-acyl-L-homoserine lactone + S-methyl-5'-thioadenosine + holo-[ACP] + H(+)</text>
        <dbReference type="Rhea" id="RHEA:10096"/>
        <dbReference type="Rhea" id="RHEA-COMP:9685"/>
        <dbReference type="Rhea" id="RHEA-COMP:14125"/>
        <dbReference type="ChEBI" id="CHEBI:15378"/>
        <dbReference type="ChEBI" id="CHEBI:17509"/>
        <dbReference type="ChEBI" id="CHEBI:55474"/>
        <dbReference type="ChEBI" id="CHEBI:59789"/>
        <dbReference type="ChEBI" id="CHEBI:64479"/>
        <dbReference type="ChEBI" id="CHEBI:138651"/>
        <dbReference type="EC" id="2.3.1.184"/>
    </reaction>
</comment>
<evidence type="ECO:0000256" key="3">
    <source>
        <dbReference type="ARBA" id="ARBA00022691"/>
    </source>
</evidence>
<comment type="similarity">
    <text evidence="5 6">Belongs to the autoinducer synthase family.</text>
</comment>
<evidence type="ECO:0000256" key="1">
    <source>
        <dbReference type="ARBA" id="ARBA00022654"/>
    </source>
</evidence>
<dbReference type="PANTHER" id="PTHR39322:SF1">
    <property type="entry name" value="ISOVALERYL-HOMOSERINE LACTONE SYNTHASE"/>
    <property type="match status" value="1"/>
</dbReference>
<evidence type="ECO:0000313" key="7">
    <source>
        <dbReference type="EMBL" id="NNU78911.1"/>
    </source>
</evidence>
<sequence>MIRFLYASQLALHPELARTMFRDRTAQFITRLGWDLNADSEGGERDAYDAMNPLYVILEDGAGRHAASMRVMPTLGRTMVNDHFSHLNNGIQIRAPFVWECTRFCLAPGNPTESRNRAGLLMLAGQELGLRLGLTRALGVYEAHMARIYRGIGWEPSQIGAEGEGRGRICLGIWPFGPDIRDRIAERAGLSPDIVAPWFDAAFPSGVAAIAA</sequence>
<reference evidence="7 8" key="1">
    <citation type="submission" date="2020-05" db="EMBL/GenBank/DDBJ databases">
        <title>Gimesia benthica sp. nov., a novel planctomycete isolated from a deep-sea water sample of the Northwest Indian Ocean.</title>
        <authorList>
            <person name="Wang J."/>
            <person name="Ruan C."/>
            <person name="Song L."/>
            <person name="Zhu Y."/>
            <person name="Li A."/>
            <person name="Zheng X."/>
            <person name="Wang L."/>
            <person name="Lu Z."/>
            <person name="Huang Y."/>
            <person name="Du W."/>
            <person name="Zhou Y."/>
            <person name="Huang L."/>
            <person name="Dai X."/>
        </authorList>
    </citation>
    <scope>NUCLEOTIDE SEQUENCE [LARGE SCALE GENOMIC DNA]</scope>
    <source>
        <strain evidence="7 8">YYQ-30</strain>
    </source>
</reference>
<dbReference type="PANTHER" id="PTHR39322">
    <property type="entry name" value="ACYL-HOMOSERINE-LACTONE SYNTHASE"/>
    <property type="match status" value="1"/>
</dbReference>
<evidence type="ECO:0000256" key="2">
    <source>
        <dbReference type="ARBA" id="ARBA00022679"/>
    </source>
</evidence>
<organism evidence="7 8">
    <name type="scientific">Halovulum dunhuangense</name>
    <dbReference type="NCBI Taxonomy" id="1505036"/>
    <lineage>
        <taxon>Bacteria</taxon>
        <taxon>Pseudomonadati</taxon>
        <taxon>Pseudomonadota</taxon>
        <taxon>Alphaproteobacteria</taxon>
        <taxon>Rhodobacterales</taxon>
        <taxon>Paracoccaceae</taxon>
        <taxon>Halovulum</taxon>
    </lineage>
</organism>
<keyword evidence="8" id="KW-1185">Reference proteome</keyword>
<dbReference type="InterPro" id="IPR001690">
    <property type="entry name" value="Autoind_synthase"/>
</dbReference>
<accession>A0A849KTQ9</accession>
<dbReference type="InterPro" id="IPR016181">
    <property type="entry name" value="Acyl_CoA_acyltransferase"/>
</dbReference>
<keyword evidence="4 5" id="KW-0071">Autoinducer synthesis</keyword>
<dbReference type="PROSITE" id="PS51187">
    <property type="entry name" value="AUTOINDUCER_SYNTH_2"/>
    <property type="match status" value="1"/>
</dbReference>
<gene>
    <name evidence="7" type="ORF">HMH01_00535</name>
</gene>
<evidence type="ECO:0000256" key="5">
    <source>
        <dbReference type="PROSITE-ProRule" id="PRU00533"/>
    </source>
</evidence>
<keyword evidence="2 6" id="KW-0808">Transferase</keyword>
<name>A0A849KTQ9_9RHOB</name>
<protein>
    <recommendedName>
        <fullName evidence="6">Acyl-homoserine-lactone synthase</fullName>
        <ecNumber evidence="6">2.3.1.184</ecNumber>
    </recommendedName>
    <alternativeName>
        <fullName evidence="6">Autoinducer synthesis protein</fullName>
    </alternativeName>
</protein>
<dbReference type="SUPFAM" id="SSF55729">
    <property type="entry name" value="Acyl-CoA N-acyltransferases (Nat)"/>
    <property type="match status" value="1"/>
</dbReference>
<dbReference type="RefSeq" id="WP_171321440.1">
    <property type="nucleotide sequence ID" value="NZ_JABFBC010000001.1"/>
</dbReference>
<dbReference type="Proteomes" id="UP000572377">
    <property type="component" value="Unassembled WGS sequence"/>
</dbReference>
<keyword evidence="3 6" id="KW-0949">S-adenosyl-L-methionine</keyword>
<dbReference type="EMBL" id="JABFBC010000001">
    <property type="protein sequence ID" value="NNU78911.1"/>
    <property type="molecule type" value="Genomic_DNA"/>
</dbReference>
<evidence type="ECO:0000256" key="6">
    <source>
        <dbReference type="RuleBase" id="RU361135"/>
    </source>
</evidence>
<dbReference type="GO" id="GO:0007165">
    <property type="term" value="P:signal transduction"/>
    <property type="evidence" value="ECO:0007669"/>
    <property type="project" value="TreeGrafter"/>
</dbReference>
<dbReference type="Gene3D" id="3.40.630.30">
    <property type="match status" value="1"/>
</dbReference>
<dbReference type="GO" id="GO:0061579">
    <property type="term" value="F:N-acyl homoserine lactone synthase activity"/>
    <property type="evidence" value="ECO:0007669"/>
    <property type="project" value="UniProtKB-UniRule"/>
</dbReference>
<evidence type="ECO:0000313" key="8">
    <source>
        <dbReference type="Proteomes" id="UP000572377"/>
    </source>
</evidence>
<proteinExistence type="inferred from homology"/>
<keyword evidence="1 5" id="KW-0673">Quorum sensing</keyword>
<comment type="caution">
    <text evidence="7">The sequence shown here is derived from an EMBL/GenBank/DDBJ whole genome shotgun (WGS) entry which is preliminary data.</text>
</comment>
<dbReference type="GO" id="GO:0009372">
    <property type="term" value="P:quorum sensing"/>
    <property type="evidence" value="ECO:0007669"/>
    <property type="project" value="UniProtKB-UniRule"/>
</dbReference>
<dbReference type="EC" id="2.3.1.184" evidence="6"/>